<dbReference type="GO" id="GO:0006412">
    <property type="term" value="P:translation"/>
    <property type="evidence" value="ECO:0007669"/>
    <property type="project" value="UniProtKB-UniRule"/>
</dbReference>
<accession>A0A1F7TXD4</accession>
<feature type="domain" description="Large ribosomal subunit protein bL25 L25" evidence="7">
    <location>
        <begin position="20"/>
        <end position="105"/>
    </location>
</feature>
<evidence type="ECO:0000313" key="9">
    <source>
        <dbReference type="EMBL" id="OGL70681.1"/>
    </source>
</evidence>
<dbReference type="PANTHER" id="PTHR33284">
    <property type="entry name" value="RIBOSOMAL PROTEIN L25/GLN-TRNA SYNTHETASE, ANTI-CODON-BINDING DOMAIN-CONTAINING PROTEIN"/>
    <property type="match status" value="1"/>
</dbReference>
<name>A0A1F7TXD4_9BACT</name>
<dbReference type="AlphaFoldDB" id="A0A1F7TXD4"/>
<comment type="function">
    <text evidence="5">This is one of the proteins that binds to the 5S RNA in the ribosome where it forms part of the central protuberance.</text>
</comment>
<dbReference type="InterPro" id="IPR029751">
    <property type="entry name" value="Ribosomal_L25_dom"/>
</dbReference>
<evidence type="ECO:0000259" key="7">
    <source>
        <dbReference type="Pfam" id="PF01386"/>
    </source>
</evidence>
<evidence type="ECO:0000256" key="6">
    <source>
        <dbReference type="SAM" id="MobiDB-lite"/>
    </source>
</evidence>
<proteinExistence type="inferred from homology"/>
<evidence type="ECO:0000256" key="2">
    <source>
        <dbReference type="ARBA" id="ARBA00022884"/>
    </source>
</evidence>
<dbReference type="EMBL" id="MGDX01000027">
    <property type="protein sequence ID" value="OGL70681.1"/>
    <property type="molecule type" value="Genomic_DNA"/>
</dbReference>
<dbReference type="InterPro" id="IPR037121">
    <property type="entry name" value="Ribosomal_bL25_C"/>
</dbReference>
<evidence type="ECO:0000256" key="1">
    <source>
        <dbReference type="ARBA" id="ARBA00022730"/>
    </source>
</evidence>
<dbReference type="Pfam" id="PF01386">
    <property type="entry name" value="Ribosomal_L25p"/>
    <property type="match status" value="1"/>
</dbReference>
<feature type="region of interest" description="Disordered" evidence="6">
    <location>
        <begin position="217"/>
        <end position="236"/>
    </location>
</feature>
<keyword evidence="4 5" id="KW-0687">Ribonucleoprotein</keyword>
<evidence type="ECO:0000259" key="8">
    <source>
        <dbReference type="Pfam" id="PF14693"/>
    </source>
</evidence>
<comment type="subunit">
    <text evidence="5">Part of the 50S ribosomal subunit; part of the 5S rRNA/L5/L18/L25 subcomplex. Contacts the 5S rRNA. Binds to the 5S rRNA independently of L5 and L18.</text>
</comment>
<gene>
    <name evidence="5" type="primary">rplY</name>
    <name evidence="5" type="synonym">ctc</name>
    <name evidence="9" type="ORF">A3C17_01705</name>
</gene>
<feature type="domain" description="Large ribosomal subunit protein bL25 beta" evidence="8">
    <location>
        <begin position="114"/>
        <end position="197"/>
    </location>
</feature>
<dbReference type="GO" id="GO:0003735">
    <property type="term" value="F:structural constituent of ribosome"/>
    <property type="evidence" value="ECO:0007669"/>
    <property type="project" value="InterPro"/>
</dbReference>
<dbReference type="InterPro" id="IPR020056">
    <property type="entry name" value="Rbsml_bL25/Gln-tRNA_synth_N"/>
</dbReference>
<dbReference type="GO" id="GO:0008097">
    <property type="term" value="F:5S rRNA binding"/>
    <property type="evidence" value="ECO:0007669"/>
    <property type="project" value="InterPro"/>
</dbReference>
<dbReference type="SUPFAM" id="SSF50715">
    <property type="entry name" value="Ribosomal protein L25-like"/>
    <property type="match status" value="1"/>
</dbReference>
<dbReference type="CDD" id="cd00495">
    <property type="entry name" value="Ribosomal_L25_TL5_CTC"/>
    <property type="match status" value="1"/>
</dbReference>
<dbReference type="Gene3D" id="2.170.120.20">
    <property type="entry name" value="Ribosomal protein L25, beta domain"/>
    <property type="match status" value="1"/>
</dbReference>
<dbReference type="NCBIfam" id="TIGR00731">
    <property type="entry name" value="bL25_bact_ctc"/>
    <property type="match status" value="1"/>
</dbReference>
<dbReference type="InterPro" id="IPR011035">
    <property type="entry name" value="Ribosomal_bL25/Gln-tRNA_synth"/>
</dbReference>
<dbReference type="HAMAP" id="MF_01334">
    <property type="entry name" value="Ribosomal_bL25_CTC"/>
    <property type="match status" value="1"/>
</dbReference>
<keyword evidence="3 5" id="KW-0689">Ribosomal protein</keyword>
<comment type="caution">
    <text evidence="9">The sequence shown here is derived from an EMBL/GenBank/DDBJ whole genome shotgun (WGS) entry which is preliminary data.</text>
</comment>
<dbReference type="STRING" id="1802389.A3C17_01705"/>
<dbReference type="InterPro" id="IPR020930">
    <property type="entry name" value="Ribosomal_uL5_bac-type"/>
</dbReference>
<keyword evidence="2 5" id="KW-0694">RNA-binding</keyword>
<dbReference type="Gene3D" id="2.40.240.10">
    <property type="entry name" value="Ribosomal Protein L25, Chain P"/>
    <property type="match status" value="1"/>
</dbReference>
<dbReference type="Proteomes" id="UP000177097">
    <property type="component" value="Unassembled WGS sequence"/>
</dbReference>
<dbReference type="InterPro" id="IPR001021">
    <property type="entry name" value="Ribosomal_bL25_long"/>
</dbReference>
<evidence type="ECO:0000256" key="4">
    <source>
        <dbReference type="ARBA" id="ARBA00023274"/>
    </source>
</evidence>
<evidence type="ECO:0000256" key="3">
    <source>
        <dbReference type="ARBA" id="ARBA00022980"/>
    </source>
</evidence>
<dbReference type="Pfam" id="PF14693">
    <property type="entry name" value="Ribosomal_TL5_C"/>
    <property type="match status" value="1"/>
</dbReference>
<dbReference type="GO" id="GO:0022625">
    <property type="term" value="C:cytosolic large ribosomal subunit"/>
    <property type="evidence" value="ECO:0007669"/>
    <property type="project" value="TreeGrafter"/>
</dbReference>
<organism evidence="9 10">
    <name type="scientific">Candidatus Uhrbacteria bacterium RIFCSPHIGHO2_02_FULL_53_13</name>
    <dbReference type="NCBI Taxonomy" id="1802389"/>
    <lineage>
        <taxon>Bacteria</taxon>
        <taxon>Candidatus Uhriibacteriota</taxon>
    </lineage>
</organism>
<reference evidence="9 10" key="1">
    <citation type="journal article" date="2016" name="Nat. Commun.">
        <title>Thousands of microbial genomes shed light on interconnected biogeochemical processes in an aquifer system.</title>
        <authorList>
            <person name="Anantharaman K."/>
            <person name="Brown C.T."/>
            <person name="Hug L.A."/>
            <person name="Sharon I."/>
            <person name="Castelle C.J."/>
            <person name="Probst A.J."/>
            <person name="Thomas B.C."/>
            <person name="Singh A."/>
            <person name="Wilkins M.J."/>
            <person name="Karaoz U."/>
            <person name="Brodie E.L."/>
            <person name="Williams K.H."/>
            <person name="Hubbard S.S."/>
            <person name="Banfield J.F."/>
        </authorList>
    </citation>
    <scope>NUCLEOTIDE SEQUENCE [LARGE SCALE GENOMIC DNA]</scope>
</reference>
<evidence type="ECO:0000313" key="10">
    <source>
        <dbReference type="Proteomes" id="UP000177097"/>
    </source>
</evidence>
<protein>
    <recommendedName>
        <fullName evidence="5">Large ribosomal subunit protein bL25</fullName>
    </recommendedName>
    <alternativeName>
        <fullName evidence="5">General stress protein CTC</fullName>
    </alternativeName>
</protein>
<evidence type="ECO:0000256" key="5">
    <source>
        <dbReference type="HAMAP-Rule" id="MF_01334"/>
    </source>
</evidence>
<dbReference type="PANTHER" id="PTHR33284:SF1">
    <property type="entry name" value="RIBOSOMAL PROTEIN L25_GLN-TRNA SYNTHETASE, ANTI-CODON-BINDING DOMAIN-CONTAINING PROTEIN"/>
    <property type="match status" value="1"/>
</dbReference>
<dbReference type="InterPro" id="IPR020057">
    <property type="entry name" value="Ribosomal_bL25_b-dom"/>
</dbReference>
<comment type="similarity">
    <text evidence="5">Belongs to the bacterial ribosomal protein bL25 family. CTC subfamily.</text>
</comment>
<keyword evidence="1 5" id="KW-0699">rRNA-binding</keyword>
<sequence>MAYSAHLSLVDYLFMEHKILSVITRSADSKADDLRAEGMIPAVVYGGGRNASTSVTVHRGEFLKLRKTISESTVFDVDVDGDRVPVLMGQIQYDPITDEPIHVDFRQLDMSKPVTAHIRLNYVGESPAVKAGGMLVVNRESVLVKAIPSALIDSFDVDVSSLKEFDQSLHVSDLLLADGIEVMENDRTALVVVHPPRTAETFTDVASEAEAVAKVEVAGKAEKEGDEKEEGAKNEK</sequence>